<evidence type="ECO:0000256" key="1">
    <source>
        <dbReference type="SAM" id="Phobius"/>
    </source>
</evidence>
<feature type="transmembrane region" description="Helical" evidence="1">
    <location>
        <begin position="12"/>
        <end position="37"/>
    </location>
</feature>
<proteinExistence type="predicted"/>
<comment type="caution">
    <text evidence="2">The sequence shown here is derived from an EMBL/GenBank/DDBJ whole genome shotgun (WGS) entry which is preliminary data.</text>
</comment>
<dbReference type="InterPro" id="IPR018895">
    <property type="entry name" value="DUF2474"/>
</dbReference>
<keyword evidence="1" id="KW-1133">Transmembrane helix</keyword>
<sequence>MSRLMKSPLAGRLGWLLALWAAGVGTVFVFACLMRLLMRAAGLSS</sequence>
<accession>A0A916MWQ0</accession>
<protein>
    <recommendedName>
        <fullName evidence="4">DUF2474 domain-containing protein</fullName>
    </recommendedName>
</protein>
<dbReference type="RefSeq" id="WP_211946303.1">
    <property type="nucleotide sequence ID" value="NZ_CAJPUY010000004.1"/>
</dbReference>
<organism evidence="2 3">
    <name type="scientific">Cupriavidus yeoncheonensis</name>
    <dbReference type="NCBI Taxonomy" id="1462994"/>
    <lineage>
        <taxon>Bacteria</taxon>
        <taxon>Pseudomonadati</taxon>
        <taxon>Pseudomonadota</taxon>
        <taxon>Betaproteobacteria</taxon>
        <taxon>Burkholderiales</taxon>
        <taxon>Burkholderiaceae</taxon>
        <taxon>Cupriavidus</taxon>
    </lineage>
</organism>
<evidence type="ECO:0000313" key="2">
    <source>
        <dbReference type="EMBL" id="CAG2134084.1"/>
    </source>
</evidence>
<keyword evidence="1" id="KW-0812">Transmembrane</keyword>
<evidence type="ECO:0000313" key="3">
    <source>
        <dbReference type="Proteomes" id="UP000672934"/>
    </source>
</evidence>
<name>A0A916MWQ0_9BURK</name>
<dbReference type="AlphaFoldDB" id="A0A916MWQ0"/>
<gene>
    <name evidence="2" type="ORF">LMG31506_01299</name>
</gene>
<keyword evidence="3" id="KW-1185">Reference proteome</keyword>
<dbReference type="PROSITE" id="PS51257">
    <property type="entry name" value="PROKAR_LIPOPROTEIN"/>
    <property type="match status" value="1"/>
</dbReference>
<keyword evidence="1" id="KW-0472">Membrane</keyword>
<evidence type="ECO:0008006" key="4">
    <source>
        <dbReference type="Google" id="ProtNLM"/>
    </source>
</evidence>
<dbReference type="Pfam" id="PF10617">
    <property type="entry name" value="DUF2474"/>
    <property type="match status" value="1"/>
</dbReference>
<dbReference type="Proteomes" id="UP000672934">
    <property type="component" value="Unassembled WGS sequence"/>
</dbReference>
<dbReference type="EMBL" id="CAJPUY010000004">
    <property type="protein sequence ID" value="CAG2134084.1"/>
    <property type="molecule type" value="Genomic_DNA"/>
</dbReference>
<reference evidence="2" key="1">
    <citation type="submission" date="2021-03" db="EMBL/GenBank/DDBJ databases">
        <authorList>
            <person name="Peeters C."/>
        </authorList>
    </citation>
    <scope>NUCLEOTIDE SEQUENCE</scope>
    <source>
        <strain evidence="2">LMG 31506</strain>
    </source>
</reference>